<dbReference type="PANTHER" id="PTHR43401:SF2">
    <property type="entry name" value="L-THREONINE 3-DEHYDROGENASE"/>
    <property type="match status" value="1"/>
</dbReference>
<dbReference type="EMBL" id="CP102290">
    <property type="protein sequence ID" value="UWP58309.1"/>
    <property type="molecule type" value="Genomic_DNA"/>
</dbReference>
<evidence type="ECO:0000259" key="5">
    <source>
        <dbReference type="SMART" id="SM00829"/>
    </source>
</evidence>
<dbReference type="Gene3D" id="3.40.50.720">
    <property type="entry name" value="NAD(P)-binding Rossmann-like Domain"/>
    <property type="match status" value="1"/>
</dbReference>
<feature type="domain" description="Enoyl reductase (ER)" evidence="5">
    <location>
        <begin position="10"/>
        <end position="339"/>
    </location>
</feature>
<evidence type="ECO:0000313" key="7">
    <source>
        <dbReference type="Proteomes" id="UP001060164"/>
    </source>
</evidence>
<proteinExistence type="inferred from homology"/>
<protein>
    <submittedName>
        <fullName evidence="6">Zinc-binding dehydrogenase</fullName>
    </submittedName>
</protein>
<evidence type="ECO:0000256" key="4">
    <source>
        <dbReference type="RuleBase" id="RU361277"/>
    </source>
</evidence>
<accession>A0ABY5VDA3</accession>
<dbReference type="Pfam" id="PF08240">
    <property type="entry name" value="ADH_N"/>
    <property type="match status" value="1"/>
</dbReference>
<dbReference type="InterPro" id="IPR020843">
    <property type="entry name" value="ER"/>
</dbReference>
<comment type="cofactor">
    <cofactor evidence="4">
        <name>Zn(2+)</name>
        <dbReference type="ChEBI" id="CHEBI:29105"/>
    </cofactor>
</comment>
<dbReference type="InterPro" id="IPR050129">
    <property type="entry name" value="Zn_alcohol_dh"/>
</dbReference>
<evidence type="ECO:0000256" key="2">
    <source>
        <dbReference type="ARBA" id="ARBA00022833"/>
    </source>
</evidence>
<keyword evidence="1 4" id="KW-0479">Metal-binding</keyword>
<sequence>MRALCKVHEGDGGVEIREVPAPKIKEDELLVRVSHVGICGTDMHVVRDEYPANLPVIMGHEFSGTVCETGSGVSGFTAGDRIVSMVPGYTCGRCRFCQEGLLLQCTERKSFGSGMDGAMAEYIAVRADRVFKIPEQVQLREAALIEPIGCCVRSVLEISRLRAGDYVYVSGPGAMGQIVVQLAKISGANVTVGGTDVDENRLSLAKELGADHVVNVQQEDVFKKAADITGGEMYDVVYECAGAQPSADTCLRLLRKCGQYVQVGLFGRQIAFDMDHALINQKHIVNSFGSERSSFATAIRLMKDGLLKVDRLISREYSLEEWQDAFAAAFEKTGYKIMFKL</sequence>
<keyword evidence="7" id="KW-1185">Reference proteome</keyword>
<dbReference type="InterPro" id="IPR013149">
    <property type="entry name" value="ADH-like_C"/>
</dbReference>
<dbReference type="InterPro" id="IPR036291">
    <property type="entry name" value="NAD(P)-bd_dom_sf"/>
</dbReference>
<evidence type="ECO:0000256" key="1">
    <source>
        <dbReference type="ARBA" id="ARBA00022723"/>
    </source>
</evidence>
<keyword evidence="2 4" id="KW-0862">Zinc</keyword>
<dbReference type="Pfam" id="PF00107">
    <property type="entry name" value="ADH_zinc_N"/>
    <property type="match status" value="1"/>
</dbReference>
<keyword evidence="3" id="KW-0560">Oxidoreductase</keyword>
<name>A0ABY5VDA3_9FIRM</name>
<gene>
    <name evidence="6" type="ORF">NQ502_13075</name>
</gene>
<dbReference type="InterPro" id="IPR011032">
    <property type="entry name" value="GroES-like_sf"/>
</dbReference>
<dbReference type="Gene3D" id="3.90.180.10">
    <property type="entry name" value="Medium-chain alcohol dehydrogenases, catalytic domain"/>
    <property type="match status" value="1"/>
</dbReference>
<dbReference type="InterPro" id="IPR013154">
    <property type="entry name" value="ADH-like_N"/>
</dbReference>
<evidence type="ECO:0000256" key="3">
    <source>
        <dbReference type="ARBA" id="ARBA00023002"/>
    </source>
</evidence>
<organism evidence="6 7">
    <name type="scientific">Ruminococcus gauvreauii</name>
    <dbReference type="NCBI Taxonomy" id="438033"/>
    <lineage>
        <taxon>Bacteria</taxon>
        <taxon>Bacillati</taxon>
        <taxon>Bacillota</taxon>
        <taxon>Clostridia</taxon>
        <taxon>Eubacteriales</taxon>
        <taxon>Oscillospiraceae</taxon>
        <taxon>Ruminococcus</taxon>
    </lineage>
</organism>
<dbReference type="SMART" id="SM00829">
    <property type="entry name" value="PKS_ER"/>
    <property type="match status" value="1"/>
</dbReference>
<dbReference type="SUPFAM" id="SSF50129">
    <property type="entry name" value="GroES-like"/>
    <property type="match status" value="1"/>
</dbReference>
<dbReference type="SUPFAM" id="SSF51735">
    <property type="entry name" value="NAD(P)-binding Rossmann-fold domains"/>
    <property type="match status" value="1"/>
</dbReference>
<comment type="similarity">
    <text evidence="4">Belongs to the zinc-containing alcohol dehydrogenase family.</text>
</comment>
<dbReference type="PANTHER" id="PTHR43401">
    <property type="entry name" value="L-THREONINE 3-DEHYDROGENASE"/>
    <property type="match status" value="1"/>
</dbReference>
<dbReference type="PROSITE" id="PS00059">
    <property type="entry name" value="ADH_ZINC"/>
    <property type="match status" value="1"/>
</dbReference>
<dbReference type="InterPro" id="IPR002328">
    <property type="entry name" value="ADH_Zn_CS"/>
</dbReference>
<reference evidence="6" key="1">
    <citation type="journal article" date="2022" name="Cell">
        <title>Design, construction, and in vivo augmentation of a complex gut microbiome.</title>
        <authorList>
            <person name="Cheng A.G."/>
            <person name="Ho P.Y."/>
            <person name="Aranda-Diaz A."/>
            <person name="Jain S."/>
            <person name="Yu F.B."/>
            <person name="Meng X."/>
            <person name="Wang M."/>
            <person name="Iakiviak M."/>
            <person name="Nagashima K."/>
            <person name="Zhao A."/>
            <person name="Murugkar P."/>
            <person name="Patil A."/>
            <person name="Atabakhsh K."/>
            <person name="Weakley A."/>
            <person name="Yan J."/>
            <person name="Brumbaugh A.R."/>
            <person name="Higginbottom S."/>
            <person name="Dimas A."/>
            <person name="Shiver A.L."/>
            <person name="Deutschbauer A."/>
            <person name="Neff N."/>
            <person name="Sonnenburg J.L."/>
            <person name="Huang K.C."/>
            <person name="Fischbach M.A."/>
        </authorList>
    </citation>
    <scope>NUCLEOTIDE SEQUENCE</scope>
    <source>
        <strain evidence="6">DSM 19829</strain>
    </source>
</reference>
<dbReference type="RefSeq" id="WP_028529418.1">
    <property type="nucleotide sequence ID" value="NZ_CABLBR010000024.1"/>
</dbReference>
<evidence type="ECO:0000313" key="6">
    <source>
        <dbReference type="EMBL" id="UWP58309.1"/>
    </source>
</evidence>
<dbReference type="Proteomes" id="UP001060164">
    <property type="component" value="Chromosome"/>
</dbReference>